<organism evidence="7 8">
    <name type="scientific">Brachybacterium huguangmaarense</name>
    <dbReference type="NCBI Taxonomy" id="1652028"/>
    <lineage>
        <taxon>Bacteria</taxon>
        <taxon>Bacillati</taxon>
        <taxon>Actinomycetota</taxon>
        <taxon>Actinomycetes</taxon>
        <taxon>Micrococcales</taxon>
        <taxon>Dermabacteraceae</taxon>
        <taxon>Brachybacterium</taxon>
    </lineage>
</organism>
<sequence length="337" mass="33768">MSVPDTGLVALAGLAIVLAYVNGLHDASNAVSTSIATRTLSERAALAMAAVLNLLGALLGIGLLAWTVPVALGLLGVSTEGAGPASPVRVVLGAAVVATIVWDLVTWWRGMPSSTWHAMYGATAGAALVLGLPVPWAGEVVLVVASIIVSPLLGGVIAFALVVVLGRLTSRWGLRTRHLRVAQTVSAGAVAAGHGLHDSRLPMAVLAVAVATGSPHPSTAWWYVLAVAVAVALAAGTFAGGHRIIRTLATRLTDLSTAQGLAAETAAAAVLYATTIGVGAPISTSHTVTAGIVSSGMAVNHRAVRWPVAGRIVVTWVLTPCVAGLLGALGALVLGAL</sequence>
<feature type="transmembrane region" description="Helical" evidence="6">
    <location>
        <begin position="312"/>
        <end position="334"/>
    </location>
</feature>
<evidence type="ECO:0000256" key="6">
    <source>
        <dbReference type="SAM" id="Phobius"/>
    </source>
</evidence>
<evidence type="ECO:0000313" key="8">
    <source>
        <dbReference type="Proteomes" id="UP001164305"/>
    </source>
</evidence>
<protein>
    <submittedName>
        <fullName evidence="7">Inorganic phosphate transporter</fullName>
    </submittedName>
</protein>
<evidence type="ECO:0000256" key="5">
    <source>
        <dbReference type="ARBA" id="ARBA00023136"/>
    </source>
</evidence>
<evidence type="ECO:0000313" key="7">
    <source>
        <dbReference type="EMBL" id="UYG17234.1"/>
    </source>
</evidence>
<proteinExistence type="predicted"/>
<keyword evidence="8" id="KW-1185">Reference proteome</keyword>
<dbReference type="Proteomes" id="UP001164305">
    <property type="component" value="Chromosome"/>
</dbReference>
<feature type="transmembrane region" description="Helical" evidence="6">
    <location>
        <begin position="117"/>
        <end position="136"/>
    </location>
</feature>
<keyword evidence="4 6" id="KW-1133">Transmembrane helix</keyword>
<feature type="transmembrane region" description="Helical" evidence="6">
    <location>
        <begin position="220"/>
        <end position="241"/>
    </location>
</feature>
<dbReference type="InterPro" id="IPR001204">
    <property type="entry name" value="Phos_transporter"/>
</dbReference>
<dbReference type="Pfam" id="PF01384">
    <property type="entry name" value="PHO4"/>
    <property type="match status" value="2"/>
</dbReference>
<feature type="transmembrane region" description="Helical" evidence="6">
    <location>
        <begin position="86"/>
        <end position="105"/>
    </location>
</feature>
<keyword evidence="3 6" id="KW-0812">Transmembrane</keyword>
<dbReference type="PANTHER" id="PTHR11101">
    <property type="entry name" value="PHOSPHATE TRANSPORTER"/>
    <property type="match status" value="1"/>
</dbReference>
<feature type="transmembrane region" description="Helical" evidence="6">
    <location>
        <begin position="142"/>
        <end position="166"/>
    </location>
</feature>
<dbReference type="RefSeq" id="WP_263594443.1">
    <property type="nucleotide sequence ID" value="NZ_CP107020.1"/>
</dbReference>
<feature type="transmembrane region" description="Helical" evidence="6">
    <location>
        <begin position="45"/>
        <end position="66"/>
    </location>
</feature>
<keyword evidence="2" id="KW-0813">Transport</keyword>
<reference evidence="7" key="1">
    <citation type="submission" date="2022-10" db="EMBL/GenBank/DDBJ databases">
        <title>Whole-Genome Sequencing of Brachybacterium huguangmaarense BRM-3, Isolated from Betula schmidtii.</title>
        <authorList>
            <person name="Haam D."/>
        </authorList>
    </citation>
    <scope>NUCLEOTIDE SEQUENCE</scope>
    <source>
        <strain evidence="7">BRM-3</strain>
    </source>
</reference>
<comment type="subcellular location">
    <subcellularLocation>
        <location evidence="1">Membrane</location>
        <topology evidence="1">Multi-pass membrane protein</topology>
    </subcellularLocation>
</comment>
<dbReference type="PANTHER" id="PTHR11101:SF80">
    <property type="entry name" value="PHOSPHATE TRANSPORTER"/>
    <property type="match status" value="1"/>
</dbReference>
<dbReference type="EMBL" id="CP107020">
    <property type="protein sequence ID" value="UYG17234.1"/>
    <property type="molecule type" value="Genomic_DNA"/>
</dbReference>
<keyword evidence="5 6" id="KW-0472">Membrane</keyword>
<accession>A0ABY6G207</accession>
<evidence type="ECO:0000256" key="2">
    <source>
        <dbReference type="ARBA" id="ARBA00022448"/>
    </source>
</evidence>
<evidence type="ECO:0000256" key="1">
    <source>
        <dbReference type="ARBA" id="ARBA00004141"/>
    </source>
</evidence>
<feature type="transmembrane region" description="Helical" evidence="6">
    <location>
        <begin position="178"/>
        <end position="196"/>
    </location>
</feature>
<evidence type="ECO:0000256" key="4">
    <source>
        <dbReference type="ARBA" id="ARBA00022989"/>
    </source>
</evidence>
<name>A0ABY6G207_9MICO</name>
<feature type="transmembrane region" description="Helical" evidence="6">
    <location>
        <begin position="6"/>
        <end position="24"/>
    </location>
</feature>
<gene>
    <name evidence="7" type="ORF">BRM3_02005</name>
</gene>
<evidence type="ECO:0000256" key="3">
    <source>
        <dbReference type="ARBA" id="ARBA00022692"/>
    </source>
</evidence>